<dbReference type="Proteomes" id="UP000244940">
    <property type="component" value="Unassembled WGS sequence"/>
</dbReference>
<dbReference type="Gene3D" id="3.20.20.140">
    <property type="entry name" value="Metal-dependent hydrolases"/>
    <property type="match status" value="1"/>
</dbReference>
<dbReference type="InterPro" id="IPR032465">
    <property type="entry name" value="ACMSD"/>
</dbReference>
<feature type="domain" description="Amidohydrolase-related" evidence="2">
    <location>
        <begin position="19"/>
        <end position="366"/>
    </location>
</feature>
<dbReference type="GeneID" id="94363883"/>
<name>A0A2U2CG61_9RHOB</name>
<evidence type="ECO:0000256" key="1">
    <source>
        <dbReference type="ARBA" id="ARBA00023239"/>
    </source>
</evidence>
<dbReference type="AlphaFoldDB" id="A0A2U2CG61"/>
<dbReference type="GO" id="GO:0016787">
    <property type="term" value="F:hydrolase activity"/>
    <property type="evidence" value="ECO:0007669"/>
    <property type="project" value="UniProtKB-KW"/>
</dbReference>
<dbReference type="InterPro" id="IPR032466">
    <property type="entry name" value="Metal_Hydrolase"/>
</dbReference>
<dbReference type="SUPFAM" id="SSF51556">
    <property type="entry name" value="Metallo-dependent hydrolases"/>
    <property type="match status" value="1"/>
</dbReference>
<comment type="caution">
    <text evidence="3">The sequence shown here is derived from an EMBL/GenBank/DDBJ whole genome shotgun (WGS) entry which is preliminary data.</text>
</comment>
<dbReference type="Pfam" id="PF04909">
    <property type="entry name" value="Amidohydro_2"/>
    <property type="match status" value="1"/>
</dbReference>
<proteinExistence type="predicted"/>
<dbReference type="PANTHER" id="PTHR21240:SF28">
    <property type="entry name" value="ISO-OROTATE DECARBOXYLASE (EUROFUNG)"/>
    <property type="match status" value="1"/>
</dbReference>
<evidence type="ECO:0000313" key="4">
    <source>
        <dbReference type="Proteomes" id="UP000244940"/>
    </source>
</evidence>
<dbReference type="GO" id="GO:0016831">
    <property type="term" value="F:carboxy-lyase activity"/>
    <property type="evidence" value="ECO:0007669"/>
    <property type="project" value="InterPro"/>
</dbReference>
<sequence length="368" mass="42476">MEATELDREKTAPKRLGVVDCDIHPSFENPQELGKYLPQRWRDHLRDFALRTPSPFLGAMIYPRMTPGNGMRRDSWPPNGKPPASDLPFLREQLLDQCNIDHGVLQPLAAGAVTNNQDLGAALCVGINDWQIDKFAGPEPRLRASICVAQEDATEAVAEIDRRAHDRRFVQISIPPRTIEPIGRRRYWPIFEAAEHYGLPIGLHTGAFGQRPNTPSGWSSFYLEEHYAASNSLQTVIVSMIMEGVFERFPRLKIVVVEGGFSWVPSLAWRMDREWKRMGSEVPQVKRKPSEYLRDHFWFTTQPIEEPEENRHLDDLLRWIGADRLMFSTDYPHWDFDDPRFAFRTPLDPADRAKIFRENAMALFRLDQ</sequence>
<dbReference type="EMBL" id="QEYD01000002">
    <property type="protein sequence ID" value="PWE30774.1"/>
    <property type="molecule type" value="Genomic_DNA"/>
</dbReference>
<keyword evidence="1" id="KW-0456">Lyase</keyword>
<dbReference type="InterPro" id="IPR006680">
    <property type="entry name" value="Amidohydro-rel"/>
</dbReference>
<dbReference type="GO" id="GO:0019748">
    <property type="term" value="P:secondary metabolic process"/>
    <property type="evidence" value="ECO:0007669"/>
    <property type="project" value="TreeGrafter"/>
</dbReference>
<organism evidence="3 4">
    <name type="scientific">Pararhodobacter marinus</name>
    <dbReference type="NCBI Taxonomy" id="2184063"/>
    <lineage>
        <taxon>Bacteria</taxon>
        <taxon>Pseudomonadati</taxon>
        <taxon>Pseudomonadota</taxon>
        <taxon>Alphaproteobacteria</taxon>
        <taxon>Rhodobacterales</taxon>
        <taxon>Paracoccaceae</taxon>
        <taxon>Pararhodobacter</taxon>
    </lineage>
</organism>
<keyword evidence="4" id="KW-1185">Reference proteome</keyword>
<reference evidence="3 4" key="1">
    <citation type="submission" date="2018-05" db="EMBL/GenBank/DDBJ databases">
        <title>Pararhodobacter marina sp. nov., isolated from deep-sea water of the Indian Ocean.</title>
        <authorList>
            <person name="Lai Q.Sr."/>
            <person name="Liu X."/>
            <person name="Shao Z."/>
        </authorList>
    </citation>
    <scope>NUCLEOTIDE SEQUENCE [LARGE SCALE GENOMIC DNA]</scope>
    <source>
        <strain evidence="3 4">CIC4N-9</strain>
    </source>
</reference>
<gene>
    <name evidence="3" type="ORF">C4N9_03180</name>
</gene>
<keyword evidence="3" id="KW-0378">Hydrolase</keyword>
<dbReference type="PANTHER" id="PTHR21240">
    <property type="entry name" value="2-AMINO-3-CARBOXYLMUCONATE-6-SEMIALDEHYDE DECARBOXYLASE"/>
    <property type="match status" value="1"/>
</dbReference>
<protein>
    <submittedName>
        <fullName evidence="3">Hydrolase</fullName>
    </submittedName>
</protein>
<accession>A0A2U2CG61</accession>
<evidence type="ECO:0000259" key="2">
    <source>
        <dbReference type="Pfam" id="PF04909"/>
    </source>
</evidence>
<dbReference type="OrthoDB" id="149172at2"/>
<dbReference type="GO" id="GO:0005737">
    <property type="term" value="C:cytoplasm"/>
    <property type="evidence" value="ECO:0007669"/>
    <property type="project" value="TreeGrafter"/>
</dbReference>
<evidence type="ECO:0000313" key="3">
    <source>
        <dbReference type="EMBL" id="PWE30774.1"/>
    </source>
</evidence>
<dbReference type="RefSeq" id="WP_109531852.1">
    <property type="nucleotide sequence ID" value="NZ_CAXPUO010000092.1"/>
</dbReference>